<dbReference type="EMBL" id="DSYK01000059">
    <property type="protein sequence ID" value="HGS20462.1"/>
    <property type="molecule type" value="Genomic_DNA"/>
</dbReference>
<name>A0A7C4KFF5_9CHLR</name>
<organism evidence="3">
    <name type="scientific">Anaerolinea thermolimosa</name>
    <dbReference type="NCBI Taxonomy" id="229919"/>
    <lineage>
        <taxon>Bacteria</taxon>
        <taxon>Bacillati</taxon>
        <taxon>Chloroflexota</taxon>
        <taxon>Anaerolineae</taxon>
        <taxon>Anaerolineales</taxon>
        <taxon>Anaerolineaceae</taxon>
        <taxon>Anaerolinea</taxon>
    </lineage>
</organism>
<evidence type="ECO:0000256" key="1">
    <source>
        <dbReference type="SAM" id="Phobius"/>
    </source>
</evidence>
<evidence type="ECO:0000259" key="2">
    <source>
        <dbReference type="Pfam" id="PF12158"/>
    </source>
</evidence>
<evidence type="ECO:0000313" key="3">
    <source>
        <dbReference type="EMBL" id="HGS20462.1"/>
    </source>
</evidence>
<dbReference type="Pfam" id="PF12158">
    <property type="entry name" value="DUF3592"/>
    <property type="match status" value="1"/>
</dbReference>
<sequence>MENTGWLGFLCVGGLALIFGAVGIGVLILYRRGKQKAQESSAWPSVTGKVLEAEVSSHTETDSEGESVEAYAPRVVYEYVVNGVAYRGNRLAIGPVATSRSRHSAEQEVARYPLGGEVQVFYNPQNPAEAVLQTRLQAGKVMLILGIIFLGLGVLIACGGGLALVVSLLAQ</sequence>
<dbReference type="AlphaFoldDB" id="A0A7C4KFF5"/>
<feature type="transmembrane region" description="Helical" evidence="1">
    <location>
        <begin position="143"/>
        <end position="170"/>
    </location>
</feature>
<gene>
    <name evidence="3" type="ORF">ENT37_01170</name>
</gene>
<keyword evidence="1" id="KW-0812">Transmembrane</keyword>
<feature type="domain" description="DUF3592" evidence="2">
    <location>
        <begin position="46"/>
        <end position="135"/>
    </location>
</feature>
<keyword evidence="1" id="KW-1133">Transmembrane helix</keyword>
<reference evidence="3" key="1">
    <citation type="journal article" date="2020" name="mSystems">
        <title>Genome- and Community-Level Interaction Insights into Carbon Utilization and Element Cycling Functions of Hydrothermarchaeota in Hydrothermal Sediment.</title>
        <authorList>
            <person name="Zhou Z."/>
            <person name="Liu Y."/>
            <person name="Xu W."/>
            <person name="Pan J."/>
            <person name="Luo Z.H."/>
            <person name="Li M."/>
        </authorList>
    </citation>
    <scope>NUCLEOTIDE SEQUENCE [LARGE SCALE GENOMIC DNA]</scope>
    <source>
        <strain evidence="3">SpSt-573</strain>
    </source>
</reference>
<dbReference type="InterPro" id="IPR021994">
    <property type="entry name" value="DUF3592"/>
</dbReference>
<accession>A0A7C4KFF5</accession>
<protein>
    <submittedName>
        <fullName evidence="3">DUF3592 domain-containing protein</fullName>
    </submittedName>
</protein>
<keyword evidence="1" id="KW-0472">Membrane</keyword>
<feature type="transmembrane region" description="Helical" evidence="1">
    <location>
        <begin position="6"/>
        <end position="30"/>
    </location>
</feature>
<comment type="caution">
    <text evidence="3">The sequence shown here is derived from an EMBL/GenBank/DDBJ whole genome shotgun (WGS) entry which is preliminary data.</text>
</comment>
<proteinExistence type="predicted"/>